<dbReference type="GeneTree" id="ENSGT01150000286900"/>
<dbReference type="InterPro" id="IPR036397">
    <property type="entry name" value="RNaseH_sf"/>
</dbReference>
<reference evidence="1" key="3">
    <citation type="submission" date="2025-09" db="UniProtKB">
        <authorList>
            <consortium name="Ensembl"/>
        </authorList>
    </citation>
    <scope>IDENTIFICATION</scope>
</reference>
<dbReference type="PANTHER" id="PTHR23022">
    <property type="entry name" value="TRANSPOSABLE ELEMENT-RELATED"/>
    <property type="match status" value="1"/>
</dbReference>
<proteinExistence type="predicted"/>
<reference evidence="2" key="1">
    <citation type="journal article" date="2018" name="PLoS ONE">
        <title>Chinook salmon (Oncorhynchus tshawytscha) genome and transcriptome.</title>
        <authorList>
            <person name="Christensen K.A."/>
            <person name="Leong J.S."/>
            <person name="Sakhrani D."/>
            <person name="Biagi C.A."/>
            <person name="Minkley D.R."/>
            <person name="Withler R.E."/>
            <person name="Rondeau E.B."/>
            <person name="Koop B.F."/>
            <person name="Devlin R.H."/>
        </authorList>
    </citation>
    <scope>NUCLEOTIDE SEQUENCE [LARGE SCALE GENOMIC DNA]</scope>
</reference>
<sequence>MWTPLQISGFGHIRCNAKHRLEWCKARCHWTRAMNHGSSSGSPDRQICVWLMAGEHYLPQCIVPTVKLGGRGIMIWGCISWFGLGPLVPVKGNLNATAYNDILDDSVFPTLWQQFQEGPFLSQHDNAPMHKARSKQKWFVEISVEKLDWLAQSPELNPIEHLWDVLER</sequence>
<dbReference type="GO" id="GO:0003676">
    <property type="term" value="F:nucleic acid binding"/>
    <property type="evidence" value="ECO:0007669"/>
    <property type="project" value="InterPro"/>
</dbReference>
<reference evidence="1" key="2">
    <citation type="submission" date="2025-08" db="UniProtKB">
        <authorList>
            <consortium name="Ensembl"/>
        </authorList>
    </citation>
    <scope>IDENTIFICATION</scope>
</reference>
<protein>
    <recommendedName>
        <fullName evidence="3">Tc1-like transposase DDE domain-containing protein</fullName>
    </recommendedName>
</protein>
<evidence type="ECO:0000313" key="1">
    <source>
        <dbReference type="Ensembl" id="ENSOTSP00005126370.1"/>
    </source>
</evidence>
<keyword evidence="2" id="KW-1185">Reference proteome</keyword>
<evidence type="ECO:0000313" key="2">
    <source>
        <dbReference type="Proteomes" id="UP000694402"/>
    </source>
</evidence>
<dbReference type="Ensembl" id="ENSOTST00005174830.1">
    <property type="protein sequence ID" value="ENSOTSP00005126370.1"/>
    <property type="gene ID" value="ENSOTSG00005077994.1"/>
</dbReference>
<dbReference type="AlphaFoldDB" id="A0AAZ3QDD9"/>
<dbReference type="Gene3D" id="3.30.420.10">
    <property type="entry name" value="Ribonuclease H-like superfamily/Ribonuclease H"/>
    <property type="match status" value="1"/>
</dbReference>
<organism evidence="1 2">
    <name type="scientific">Oncorhynchus tshawytscha</name>
    <name type="common">Chinook salmon</name>
    <name type="synonym">Salmo tshawytscha</name>
    <dbReference type="NCBI Taxonomy" id="74940"/>
    <lineage>
        <taxon>Eukaryota</taxon>
        <taxon>Metazoa</taxon>
        <taxon>Chordata</taxon>
        <taxon>Craniata</taxon>
        <taxon>Vertebrata</taxon>
        <taxon>Euteleostomi</taxon>
        <taxon>Actinopterygii</taxon>
        <taxon>Neopterygii</taxon>
        <taxon>Teleostei</taxon>
        <taxon>Protacanthopterygii</taxon>
        <taxon>Salmoniformes</taxon>
        <taxon>Salmonidae</taxon>
        <taxon>Salmoninae</taxon>
        <taxon>Oncorhynchus</taxon>
    </lineage>
</organism>
<accession>A0AAZ3QDD9</accession>
<dbReference type="Proteomes" id="UP000694402">
    <property type="component" value="Unassembled WGS sequence"/>
</dbReference>
<name>A0AAZ3QDD9_ONCTS</name>
<dbReference type="PANTHER" id="PTHR23022:SF135">
    <property type="entry name" value="SI:DKEY-77F5.3"/>
    <property type="match status" value="1"/>
</dbReference>
<dbReference type="InterPro" id="IPR052338">
    <property type="entry name" value="Transposase_5"/>
</dbReference>
<evidence type="ECO:0008006" key="3">
    <source>
        <dbReference type="Google" id="ProtNLM"/>
    </source>
</evidence>